<name>A0A4P7XI38_9ALTE</name>
<dbReference type="KEGG" id="hmi:soil367_09600"/>
<sequence length="60" mass="6841">MPSRSCPIAQRRQVRLFLLEQGILADDVRDEHAKAKIVLPRQAQSLTAVSVVRRLRDCTQ</sequence>
<organism evidence="1 2">
    <name type="scientific">Hydrocarboniclastica marina</name>
    <dbReference type="NCBI Taxonomy" id="2259620"/>
    <lineage>
        <taxon>Bacteria</taxon>
        <taxon>Pseudomonadati</taxon>
        <taxon>Pseudomonadota</taxon>
        <taxon>Gammaproteobacteria</taxon>
        <taxon>Alteromonadales</taxon>
        <taxon>Alteromonadaceae</taxon>
        <taxon>Hydrocarboniclastica</taxon>
    </lineage>
</organism>
<protein>
    <submittedName>
        <fullName evidence="1">Uncharacterized protein</fullName>
    </submittedName>
</protein>
<keyword evidence="2" id="KW-1185">Reference proteome</keyword>
<dbReference type="EMBL" id="CP031093">
    <property type="protein sequence ID" value="QCF26164.1"/>
    <property type="molecule type" value="Genomic_DNA"/>
</dbReference>
<evidence type="ECO:0000313" key="1">
    <source>
        <dbReference type="EMBL" id="QCF26164.1"/>
    </source>
</evidence>
<evidence type="ECO:0000313" key="2">
    <source>
        <dbReference type="Proteomes" id="UP000298049"/>
    </source>
</evidence>
<proteinExistence type="predicted"/>
<dbReference type="Proteomes" id="UP000298049">
    <property type="component" value="Chromosome"/>
</dbReference>
<accession>A0A4P7XI38</accession>
<reference evidence="1 2" key="1">
    <citation type="submission" date="2018-07" db="EMBL/GenBank/DDBJ databases">
        <title>Marsedoiliclastica nanhaica gen. nov. sp. nov., a novel marine hydrocarbonoclastic bacterium isolated from an in-situ enriched hydrocarbon-degrading consortium in deep-sea sediment.</title>
        <authorList>
            <person name="Dong C."/>
            <person name="Ma T."/>
            <person name="Liu R."/>
            <person name="Shao Z."/>
        </authorList>
    </citation>
    <scope>NUCLEOTIDE SEQUENCE [LARGE SCALE GENOMIC DNA]</scope>
    <source>
        <strain evidence="2">soil36-7</strain>
    </source>
</reference>
<dbReference type="AlphaFoldDB" id="A0A4P7XI38"/>
<gene>
    <name evidence="1" type="ORF">soil367_09600</name>
</gene>